<evidence type="ECO:0000256" key="4">
    <source>
        <dbReference type="ARBA" id="ARBA00023235"/>
    </source>
</evidence>
<dbReference type="PANTHER" id="PTHR43811">
    <property type="entry name" value="FKBP-TYPE PEPTIDYL-PROLYL CIS-TRANS ISOMERASE FKPA"/>
    <property type="match status" value="1"/>
</dbReference>
<comment type="catalytic activity">
    <reaction evidence="1 5">
        <text>[protein]-peptidylproline (omega=180) = [protein]-peptidylproline (omega=0)</text>
        <dbReference type="Rhea" id="RHEA:16237"/>
        <dbReference type="Rhea" id="RHEA-COMP:10747"/>
        <dbReference type="Rhea" id="RHEA-COMP:10748"/>
        <dbReference type="ChEBI" id="CHEBI:83833"/>
        <dbReference type="ChEBI" id="CHEBI:83834"/>
        <dbReference type="EC" id="5.2.1.8"/>
    </reaction>
</comment>
<dbReference type="Pfam" id="PF17800">
    <property type="entry name" value="NPL"/>
    <property type="match status" value="1"/>
</dbReference>
<gene>
    <name evidence="9" type="primary">LOC113701073</name>
</gene>
<dbReference type="SUPFAM" id="SSF54534">
    <property type="entry name" value="FKBP-like"/>
    <property type="match status" value="1"/>
</dbReference>
<name>A0ABM4V038_COFAR</name>
<feature type="compositionally biased region" description="Basic residues" evidence="6">
    <location>
        <begin position="558"/>
        <end position="569"/>
    </location>
</feature>
<dbReference type="Gene3D" id="3.10.50.40">
    <property type="match status" value="1"/>
</dbReference>
<feature type="domain" description="PPIase FKBP-type" evidence="7">
    <location>
        <begin position="717"/>
        <end position="805"/>
    </location>
</feature>
<dbReference type="PROSITE" id="PS50059">
    <property type="entry name" value="FKBP_PPIASE"/>
    <property type="match status" value="1"/>
</dbReference>
<evidence type="ECO:0000259" key="7">
    <source>
        <dbReference type="PROSITE" id="PS50059"/>
    </source>
</evidence>
<evidence type="ECO:0000313" key="9">
    <source>
        <dbReference type="RefSeq" id="XP_071912901.1"/>
    </source>
</evidence>
<evidence type="ECO:0000256" key="2">
    <source>
        <dbReference type="ARBA" id="ARBA00013194"/>
    </source>
</evidence>
<dbReference type="Proteomes" id="UP001652660">
    <property type="component" value="Chromosome 7c"/>
</dbReference>
<evidence type="ECO:0000256" key="1">
    <source>
        <dbReference type="ARBA" id="ARBA00000971"/>
    </source>
</evidence>
<dbReference type="InterPro" id="IPR046357">
    <property type="entry name" value="PPIase_dom_sf"/>
</dbReference>
<evidence type="ECO:0000256" key="3">
    <source>
        <dbReference type="ARBA" id="ARBA00023110"/>
    </source>
</evidence>
<organism evidence="8 9">
    <name type="scientific">Coffea arabica</name>
    <name type="common">Arabian coffee</name>
    <dbReference type="NCBI Taxonomy" id="13443"/>
    <lineage>
        <taxon>Eukaryota</taxon>
        <taxon>Viridiplantae</taxon>
        <taxon>Streptophyta</taxon>
        <taxon>Embryophyta</taxon>
        <taxon>Tracheophyta</taxon>
        <taxon>Spermatophyta</taxon>
        <taxon>Magnoliopsida</taxon>
        <taxon>eudicotyledons</taxon>
        <taxon>Gunneridae</taxon>
        <taxon>Pentapetalae</taxon>
        <taxon>asterids</taxon>
        <taxon>lamiids</taxon>
        <taxon>Gentianales</taxon>
        <taxon>Rubiaceae</taxon>
        <taxon>Ixoroideae</taxon>
        <taxon>Gardenieae complex</taxon>
        <taxon>Bertiereae - Coffeeae clade</taxon>
        <taxon>Coffeeae</taxon>
        <taxon>Coffea</taxon>
    </lineage>
</organism>
<feature type="region of interest" description="Disordered" evidence="6">
    <location>
        <begin position="542"/>
        <end position="569"/>
    </location>
</feature>
<dbReference type="InterPro" id="IPR001179">
    <property type="entry name" value="PPIase_FKBP_dom"/>
</dbReference>
<reference evidence="9" key="1">
    <citation type="submission" date="2025-08" db="UniProtKB">
        <authorList>
            <consortium name="RefSeq"/>
        </authorList>
    </citation>
    <scope>IDENTIFICATION</scope>
    <source>
        <tissue evidence="9">Leaves</tissue>
    </source>
</reference>
<dbReference type="PANTHER" id="PTHR43811:SF48">
    <property type="entry name" value="PEPTIDYL-PROLYL CIS-TRANS ISOMERASE FKBP43"/>
    <property type="match status" value="1"/>
</dbReference>
<dbReference type="Pfam" id="PF00254">
    <property type="entry name" value="FKBP_C"/>
    <property type="match status" value="1"/>
</dbReference>
<keyword evidence="4 5" id="KW-0413">Isomerase</keyword>
<dbReference type="InterPro" id="IPR041232">
    <property type="entry name" value="NPL"/>
</dbReference>
<evidence type="ECO:0000256" key="6">
    <source>
        <dbReference type="SAM" id="MobiDB-lite"/>
    </source>
</evidence>
<proteinExistence type="predicted"/>
<evidence type="ECO:0000256" key="5">
    <source>
        <dbReference type="PROSITE-ProRule" id="PRU00277"/>
    </source>
</evidence>
<evidence type="ECO:0000313" key="8">
    <source>
        <dbReference type="Proteomes" id="UP001652660"/>
    </source>
</evidence>
<protein>
    <recommendedName>
        <fullName evidence="2 5">peptidylprolyl isomerase</fullName>
        <ecNumber evidence="2 5">5.2.1.8</ecNumber>
    </recommendedName>
</protein>
<keyword evidence="8" id="KW-1185">Reference proteome</keyword>
<keyword evidence="3 5" id="KW-0697">Rotamase</keyword>
<accession>A0ABM4V038</accession>
<dbReference type="EC" id="5.2.1.8" evidence="2 5"/>
<dbReference type="GeneID" id="113701073"/>
<dbReference type="RefSeq" id="XP_071912901.1">
    <property type="nucleotide sequence ID" value="XM_072056800.1"/>
</dbReference>
<sequence length="805" mass="90087">MLLLTTMQEEMTFWGAYVTLNEPYILNSDGKRLRITQATLEPQKDGSLTRARSILQCTVGSKPPVSICSLSKEFTFTQLDLELEESEQVIFAVKGPQIIHLSGYYVPSQAVSKREASTSTDDLIIDCNGEADKVMAENREERKLTAVERDIANTFSMLDCRRDDTPADEEMVNEKVQLHAPESILDGEDEDYVPCMRKSAATAKKMLKKGGEDADKVIVQASKLLKAVDCIKEETADGVSRPSQQEREESLMNNLHLASNEVGMEKCIEPEKISVEPFCKEDASHSNTLSCWIANFTCIFNTQLAKIGEARKQALDGDIGGSPPLPSMFVLPSCEPDLQKSLRKEKKRIDGCGNEKKTTGGDTEYQKNAIKENEVQQAHKESDDLYQGCAGSQHHWKSFTSIESSGSFHSPSKAGLPCQIDRLNNGKKKKKRKEGCDELKTIEAIVYHRRNALKENKVNQSHTESDNTCQGRAGNRHDQILAKNIGEMGESSPSLPRDEVHDAVDQKPKERLTNGNVQVWPKTNDDAKRRIDKLTFFSGESKCPNGSIPLPAEDRSKNGQKSKKRKKHRALDQNYVNGDGDAFQKEIFSNIVADMGSMRNHGDLIHESCKCNTKNLLTEAKFKQNIQGTENMEIVLPTNIEHQMPMDDTKNHESYPDLVKDGYQSYKEFKKKKKLKIKAKQNGNDLCSTSKARAISNEIIIEDLAAGESGGKVAAPGRKIKVFYTVRSRETGSLLESNLGEEKPFKFRLGDKKVIQGWNLGINGMRIGDRRRLIIPPSMVYGERAPDVFPSDSWLVYDIELVSVR</sequence>
<dbReference type="Gene3D" id="2.60.120.340">
    <property type="entry name" value="Nucleoplasmin core domain"/>
    <property type="match status" value="1"/>
</dbReference>